<feature type="binding site" evidence="6">
    <location>
        <position position="50"/>
    </location>
    <ligand>
        <name>Fe cation</name>
        <dbReference type="ChEBI" id="CHEBI:24875"/>
        <label>1</label>
    </ligand>
</feature>
<dbReference type="InterPro" id="IPR041719">
    <property type="entry name" value="Ferritin_prok"/>
</dbReference>
<evidence type="ECO:0000256" key="2">
    <source>
        <dbReference type="ARBA" id="ARBA00022434"/>
    </source>
</evidence>
<dbReference type="GO" id="GO:0006826">
    <property type="term" value="P:iron ion transport"/>
    <property type="evidence" value="ECO:0007669"/>
    <property type="project" value="InterPro"/>
</dbReference>
<dbReference type="CDD" id="cd01055">
    <property type="entry name" value="Nonheme_Ferritin"/>
    <property type="match status" value="1"/>
</dbReference>
<feature type="domain" description="Ferritin-like diiron" evidence="8">
    <location>
        <begin position="1"/>
        <end position="145"/>
    </location>
</feature>
<dbReference type="EC" id="1.16.3.2" evidence="7"/>
<dbReference type="InterPro" id="IPR009040">
    <property type="entry name" value="Ferritin-like_diiron"/>
</dbReference>
<protein>
    <recommendedName>
        <fullName evidence="7">Ferritin</fullName>
        <ecNumber evidence="7">1.16.3.2</ecNumber>
    </recommendedName>
</protein>
<dbReference type="AlphaFoldDB" id="A0A9D1TPF9"/>
<dbReference type="GO" id="GO:0008199">
    <property type="term" value="F:ferric iron binding"/>
    <property type="evidence" value="ECO:0007669"/>
    <property type="project" value="InterPro"/>
</dbReference>
<evidence type="ECO:0000256" key="4">
    <source>
        <dbReference type="ARBA" id="ARBA00023002"/>
    </source>
</evidence>
<gene>
    <name evidence="9" type="ORF">IAB12_06415</name>
</gene>
<feature type="binding site" evidence="6">
    <location>
        <position position="53"/>
    </location>
    <ligand>
        <name>Fe cation</name>
        <dbReference type="ChEBI" id="CHEBI:24875"/>
        <label>1</label>
    </ligand>
</feature>
<dbReference type="InterPro" id="IPR001519">
    <property type="entry name" value="Ferritin"/>
</dbReference>
<evidence type="ECO:0000259" key="8">
    <source>
        <dbReference type="PROSITE" id="PS50905"/>
    </source>
</evidence>
<feature type="binding site" evidence="6">
    <location>
        <position position="94"/>
    </location>
    <ligand>
        <name>Fe cation</name>
        <dbReference type="ChEBI" id="CHEBI:24875"/>
        <label>1</label>
    </ligand>
</feature>
<comment type="function">
    <text evidence="7">Iron-storage protein.</text>
</comment>
<comment type="subcellular location">
    <subcellularLocation>
        <location evidence="7">Cytoplasm</location>
    </subcellularLocation>
</comment>
<comment type="caution">
    <text evidence="9">The sequence shown here is derived from an EMBL/GenBank/DDBJ whole genome shotgun (WGS) entry which is preliminary data.</text>
</comment>
<dbReference type="EMBL" id="DXHU01000023">
    <property type="protein sequence ID" value="HIV99390.1"/>
    <property type="molecule type" value="Genomic_DNA"/>
</dbReference>
<evidence type="ECO:0000256" key="3">
    <source>
        <dbReference type="ARBA" id="ARBA00022723"/>
    </source>
</evidence>
<evidence type="ECO:0000313" key="9">
    <source>
        <dbReference type="EMBL" id="HIV99390.1"/>
    </source>
</evidence>
<evidence type="ECO:0000313" key="10">
    <source>
        <dbReference type="Proteomes" id="UP000823936"/>
    </source>
</evidence>
<evidence type="ECO:0000256" key="1">
    <source>
        <dbReference type="ARBA" id="ARBA00006950"/>
    </source>
</evidence>
<dbReference type="GO" id="GO:0008198">
    <property type="term" value="F:ferrous iron binding"/>
    <property type="evidence" value="ECO:0007669"/>
    <property type="project" value="TreeGrafter"/>
</dbReference>
<feature type="binding site" evidence="6">
    <location>
        <position position="127"/>
    </location>
    <ligand>
        <name>Fe cation</name>
        <dbReference type="ChEBI" id="CHEBI:24875"/>
        <label>1</label>
    </ligand>
</feature>
<reference evidence="9" key="2">
    <citation type="submission" date="2021-04" db="EMBL/GenBank/DDBJ databases">
        <authorList>
            <person name="Gilroy R."/>
        </authorList>
    </citation>
    <scope>NUCLEOTIDE SEQUENCE</scope>
    <source>
        <strain evidence="9">Gambia11-129</strain>
    </source>
</reference>
<evidence type="ECO:0000256" key="5">
    <source>
        <dbReference type="ARBA" id="ARBA00023004"/>
    </source>
</evidence>
<dbReference type="PANTHER" id="PTHR11431">
    <property type="entry name" value="FERRITIN"/>
    <property type="match status" value="1"/>
</dbReference>
<proteinExistence type="inferred from homology"/>
<keyword evidence="5 6" id="KW-0408">Iron</keyword>
<keyword evidence="2 7" id="KW-0409">Iron storage</keyword>
<dbReference type="GO" id="GO:0006879">
    <property type="term" value="P:intracellular iron ion homeostasis"/>
    <property type="evidence" value="ECO:0007669"/>
    <property type="project" value="UniProtKB-KW"/>
</dbReference>
<sequence length="162" mass="18556">MISRKLSEKLNEQINKEIYSAYLYQDISNYYAVKGLKGFSKWFAIQAGEELDHARKINGYLLDEGITPVLSTIAAPDSRFEDLKAPLVAAYEHEKFITSSINDIFRAADDEGDYRTKRFLGWFIDEQAEEEKNASELITEYDLFGSTSQGLFMLDSKLGERK</sequence>
<keyword evidence="3 6" id="KW-0479">Metal-binding</keyword>
<comment type="catalytic activity">
    <reaction evidence="7">
        <text>4 Fe(2+) + O2 + 6 H2O = 4 iron(III) oxide-hydroxide + 12 H(+)</text>
        <dbReference type="Rhea" id="RHEA:11972"/>
        <dbReference type="ChEBI" id="CHEBI:15377"/>
        <dbReference type="ChEBI" id="CHEBI:15378"/>
        <dbReference type="ChEBI" id="CHEBI:15379"/>
        <dbReference type="ChEBI" id="CHEBI:29033"/>
        <dbReference type="ChEBI" id="CHEBI:78619"/>
        <dbReference type="EC" id="1.16.3.2"/>
    </reaction>
</comment>
<name>A0A9D1TPF9_9SPIO</name>
<dbReference type="FunFam" id="1.20.1260.10:FF:000001">
    <property type="entry name" value="Non-heme ferritin"/>
    <property type="match status" value="1"/>
</dbReference>
<dbReference type="Pfam" id="PF00210">
    <property type="entry name" value="Ferritin"/>
    <property type="match status" value="1"/>
</dbReference>
<feature type="binding site" evidence="6">
    <location>
        <position position="17"/>
    </location>
    <ligand>
        <name>Fe cation</name>
        <dbReference type="ChEBI" id="CHEBI:24875"/>
        <label>1</label>
    </ligand>
</feature>
<evidence type="ECO:0000256" key="7">
    <source>
        <dbReference type="RuleBase" id="RU361145"/>
    </source>
</evidence>
<accession>A0A9D1TPF9</accession>
<dbReference type="InterPro" id="IPR008331">
    <property type="entry name" value="Ferritin_DPS_dom"/>
</dbReference>
<dbReference type="Proteomes" id="UP000823936">
    <property type="component" value="Unassembled WGS sequence"/>
</dbReference>
<reference evidence="9" key="1">
    <citation type="journal article" date="2021" name="PeerJ">
        <title>Extensive microbial diversity within the chicken gut microbiome revealed by metagenomics and culture.</title>
        <authorList>
            <person name="Gilroy R."/>
            <person name="Ravi A."/>
            <person name="Getino M."/>
            <person name="Pursley I."/>
            <person name="Horton D.L."/>
            <person name="Alikhan N.F."/>
            <person name="Baker D."/>
            <person name="Gharbi K."/>
            <person name="Hall N."/>
            <person name="Watson M."/>
            <person name="Adriaenssens E.M."/>
            <person name="Foster-Nyarko E."/>
            <person name="Jarju S."/>
            <person name="Secka A."/>
            <person name="Antonio M."/>
            <person name="Oren A."/>
            <person name="Chaudhuri R.R."/>
            <person name="La Ragione R."/>
            <person name="Hildebrand F."/>
            <person name="Pallen M.J."/>
        </authorList>
    </citation>
    <scope>NUCLEOTIDE SEQUENCE</scope>
    <source>
        <strain evidence="9">Gambia11-129</strain>
    </source>
</reference>
<dbReference type="Gene3D" id="1.20.1260.10">
    <property type="match status" value="1"/>
</dbReference>
<comment type="similarity">
    <text evidence="1 7">Belongs to the ferritin family. Prokaryotic subfamily.</text>
</comment>
<dbReference type="PROSITE" id="PS50905">
    <property type="entry name" value="FERRITIN_LIKE"/>
    <property type="match status" value="1"/>
</dbReference>
<dbReference type="PANTHER" id="PTHR11431:SF127">
    <property type="entry name" value="BACTERIAL NON-HEME FERRITIN"/>
    <property type="match status" value="1"/>
</dbReference>
<dbReference type="GO" id="GO:0042802">
    <property type="term" value="F:identical protein binding"/>
    <property type="evidence" value="ECO:0007669"/>
    <property type="project" value="UniProtKB-ARBA"/>
</dbReference>
<organism evidence="9 10">
    <name type="scientific">Candidatus Ornithospirochaeta avicola</name>
    <dbReference type="NCBI Taxonomy" id="2840896"/>
    <lineage>
        <taxon>Bacteria</taxon>
        <taxon>Pseudomonadati</taxon>
        <taxon>Spirochaetota</taxon>
        <taxon>Spirochaetia</taxon>
        <taxon>Spirochaetales</taxon>
        <taxon>Spirochaetaceae</taxon>
        <taxon>Spirochaetaceae incertae sedis</taxon>
        <taxon>Candidatus Ornithospirochaeta</taxon>
    </lineage>
</organism>
<dbReference type="GO" id="GO:0004322">
    <property type="term" value="F:ferroxidase activity"/>
    <property type="evidence" value="ECO:0007669"/>
    <property type="project" value="TreeGrafter"/>
</dbReference>
<keyword evidence="4" id="KW-0560">Oxidoreductase</keyword>
<keyword evidence="7" id="KW-0963">Cytoplasm</keyword>
<evidence type="ECO:0000256" key="6">
    <source>
        <dbReference type="PIRSR" id="PIRSR601519-1"/>
    </source>
</evidence>
<dbReference type="SUPFAM" id="SSF47240">
    <property type="entry name" value="Ferritin-like"/>
    <property type="match status" value="1"/>
</dbReference>
<dbReference type="InterPro" id="IPR009078">
    <property type="entry name" value="Ferritin-like_SF"/>
</dbReference>
<dbReference type="GO" id="GO:0005829">
    <property type="term" value="C:cytosol"/>
    <property type="evidence" value="ECO:0007669"/>
    <property type="project" value="TreeGrafter"/>
</dbReference>
<dbReference type="InterPro" id="IPR012347">
    <property type="entry name" value="Ferritin-like"/>
</dbReference>